<feature type="transmembrane region" description="Helical" evidence="2">
    <location>
        <begin position="7"/>
        <end position="27"/>
    </location>
</feature>
<sequence length="790" mass="84851">MDLPYGVCIVKPVIMVLVILLVLASVWSRAEERHVAVIVDTSGSMSSNDPARYTVQVGKIIADLLGNNDRLTVTGMSGSGCSVSANPHSTFHFDPNNRIASKQTLDGRIQYSTNTVFVAAIKTAAQDLARSPNHRRMLLIVADSGGLDCPSTSNPDLMALKNSGVTIAAVNLGSHTGAFDTNPAFDLAVPAPDAPGLIDALARVYQRFLGSDQVQTGRAVDSIEVDIAPLVDDAFLVVTADGPVDQIESPSGNPNAARVVPDYRGGGKTTGGDGQTRGYRILRLVKPEAGLWRFSVETQGITAGWMLIQDSPLDLELVSDTRVPKDIEVPIRIAVIDGRSGKKITDPTILALLTVQAEIEGQQLTLSDDGSVAGDIPNDGIYSGVGTFTQLGKIPMPGRLDAGSFSRQRMFPIDVVDASWLFEPDIPSEVTVGDSVTLRVAIRPKGQRDLLSPPTRIEATIGSTTITLRDDGAQGDAAARDGNYSGIWRPQAIGQVEIIFTAHGGSPAATAKKMVNVSGLLDLGEAIPIDFGTIESHTESKGLLDLTPAQVKGRYPLRIHTDMDLGGAVVEIKIGDDWDYPNVVVGEIELSHDGPRTWPLRVRAGWCLPDTKIPEPFYLTVSGHGPDGQPVELRMPISVRISPSTWLECWWWILIIAMGVALGIFIAYGFIWPARFPPEAGVMLSPEEELSEGFFHPIRGTRGSGAGFYRHARIYLQPDFRLSRHHQGAVAKLVAGRGTIHLSSVGGSLIEWQGADGDWLALGDEGAFFMPGVLYRGGEGQLFFELRSRG</sequence>
<dbReference type="InterPro" id="IPR002035">
    <property type="entry name" value="VWF_A"/>
</dbReference>
<proteinExistence type="predicted"/>
<keyword evidence="2" id="KW-0812">Transmembrane</keyword>
<name>A0A450W697_9GAMM</name>
<protein>
    <submittedName>
        <fullName evidence="4">von Willebrand factor type A domain-containing protein</fullName>
    </submittedName>
</protein>
<evidence type="ECO:0000256" key="2">
    <source>
        <dbReference type="SAM" id="Phobius"/>
    </source>
</evidence>
<gene>
    <name evidence="4" type="ORF">BECKLPF1236B_GA0070989_10384</name>
</gene>
<feature type="transmembrane region" description="Helical" evidence="2">
    <location>
        <begin position="650"/>
        <end position="671"/>
    </location>
</feature>
<dbReference type="SMART" id="SM00327">
    <property type="entry name" value="VWA"/>
    <property type="match status" value="1"/>
</dbReference>
<dbReference type="InterPro" id="IPR036465">
    <property type="entry name" value="vWFA_dom_sf"/>
</dbReference>
<dbReference type="Gene3D" id="3.40.50.410">
    <property type="entry name" value="von Willebrand factor, type A domain"/>
    <property type="match status" value="1"/>
</dbReference>
<evidence type="ECO:0000259" key="3">
    <source>
        <dbReference type="SMART" id="SM00327"/>
    </source>
</evidence>
<keyword evidence="2" id="KW-0472">Membrane</keyword>
<dbReference type="SUPFAM" id="SSF53300">
    <property type="entry name" value="vWA-like"/>
    <property type="match status" value="1"/>
</dbReference>
<dbReference type="CDD" id="cd00198">
    <property type="entry name" value="vWFA"/>
    <property type="match status" value="1"/>
</dbReference>
<evidence type="ECO:0000313" key="4">
    <source>
        <dbReference type="EMBL" id="VFK12556.1"/>
    </source>
</evidence>
<dbReference type="AlphaFoldDB" id="A0A450W697"/>
<keyword evidence="2" id="KW-1133">Transmembrane helix</keyword>
<dbReference type="EMBL" id="CAADFK010000038">
    <property type="protein sequence ID" value="VFK12556.1"/>
    <property type="molecule type" value="Genomic_DNA"/>
</dbReference>
<accession>A0A450W697</accession>
<evidence type="ECO:0000256" key="1">
    <source>
        <dbReference type="SAM" id="MobiDB-lite"/>
    </source>
</evidence>
<organism evidence="4">
    <name type="scientific">Candidatus Kentrum sp. LPFa</name>
    <dbReference type="NCBI Taxonomy" id="2126335"/>
    <lineage>
        <taxon>Bacteria</taxon>
        <taxon>Pseudomonadati</taxon>
        <taxon>Pseudomonadota</taxon>
        <taxon>Gammaproteobacteria</taxon>
        <taxon>Candidatus Kentrum</taxon>
    </lineage>
</organism>
<reference evidence="4" key="1">
    <citation type="submission" date="2019-02" db="EMBL/GenBank/DDBJ databases">
        <authorList>
            <person name="Gruber-Vodicka R. H."/>
            <person name="Seah K. B. B."/>
        </authorList>
    </citation>
    <scope>NUCLEOTIDE SEQUENCE</scope>
    <source>
        <strain evidence="4">BECK_S313</strain>
    </source>
</reference>
<feature type="region of interest" description="Disordered" evidence="1">
    <location>
        <begin position="246"/>
        <end position="272"/>
    </location>
</feature>
<feature type="domain" description="VWFA" evidence="3">
    <location>
        <begin position="32"/>
        <end position="206"/>
    </location>
</feature>
<dbReference type="NCBIfam" id="NF041940">
    <property type="entry name" value="choice_anch_X"/>
    <property type="match status" value="1"/>
</dbReference>